<feature type="transmembrane region" description="Helical" evidence="2">
    <location>
        <begin position="833"/>
        <end position="851"/>
    </location>
</feature>
<name>A0AAJ1BBV0_9ACTO</name>
<feature type="region of interest" description="Disordered" evidence="1">
    <location>
        <begin position="785"/>
        <end position="831"/>
    </location>
</feature>
<reference evidence="5" key="1">
    <citation type="submission" date="2022-01" db="EMBL/GenBank/DDBJ databases">
        <title>Collection of gut derived symbiotic bacterial strains cultured from healthy donors.</title>
        <authorList>
            <person name="Lin H."/>
            <person name="Kohout C."/>
            <person name="Waligurski E."/>
            <person name="Pamer E.G."/>
        </authorList>
    </citation>
    <scope>NUCLEOTIDE SEQUENCE</scope>
    <source>
        <strain evidence="5">DFI.7.46</strain>
    </source>
</reference>
<dbReference type="InterPro" id="IPR012332">
    <property type="entry name" value="Autotransporter_pectin_lyase_C"/>
</dbReference>
<proteinExistence type="predicted"/>
<feature type="compositionally biased region" description="Pro residues" evidence="1">
    <location>
        <begin position="792"/>
        <end position="828"/>
    </location>
</feature>
<dbReference type="PANTHER" id="PTHR11319:SF35">
    <property type="entry name" value="OUTER MEMBRANE PROTEIN PMPC-RELATED"/>
    <property type="match status" value="1"/>
</dbReference>
<dbReference type="Gene3D" id="2.60.40.1140">
    <property type="entry name" value="Collagen-binding surface protein Cna, B-type domain"/>
    <property type="match status" value="2"/>
</dbReference>
<dbReference type="RefSeq" id="WP_238128055.1">
    <property type="nucleotide sequence ID" value="NZ_JAKNHJ010000009.1"/>
</dbReference>
<dbReference type="InterPro" id="IPR008454">
    <property type="entry name" value="Collagen-bd_Cna-like_B-typ_dom"/>
</dbReference>
<evidence type="ECO:0000256" key="1">
    <source>
        <dbReference type="SAM" id="MobiDB-lite"/>
    </source>
</evidence>
<feature type="region of interest" description="Disordered" evidence="1">
    <location>
        <begin position="460"/>
        <end position="487"/>
    </location>
</feature>
<dbReference type="CDD" id="cd00222">
    <property type="entry name" value="CollagenBindB"/>
    <property type="match status" value="1"/>
</dbReference>
<evidence type="ECO:0000259" key="4">
    <source>
        <dbReference type="Pfam" id="PF05738"/>
    </source>
</evidence>
<dbReference type="EMBL" id="JAKNHJ010000009">
    <property type="protein sequence ID" value="MCG4617997.1"/>
    <property type="molecule type" value="Genomic_DNA"/>
</dbReference>
<keyword evidence="3" id="KW-0732">Signal</keyword>
<evidence type="ECO:0000256" key="2">
    <source>
        <dbReference type="SAM" id="Phobius"/>
    </source>
</evidence>
<dbReference type="Pfam" id="PF05738">
    <property type="entry name" value="Cna_B"/>
    <property type="match status" value="2"/>
</dbReference>
<evidence type="ECO:0000256" key="3">
    <source>
        <dbReference type="SAM" id="SignalP"/>
    </source>
</evidence>
<dbReference type="SUPFAM" id="SSF51126">
    <property type="entry name" value="Pectin lyase-like"/>
    <property type="match status" value="1"/>
</dbReference>
<keyword evidence="2" id="KW-0812">Transmembrane</keyword>
<dbReference type="PANTHER" id="PTHR11319">
    <property type="entry name" value="G PROTEIN-COUPLED RECEPTOR-RELATED"/>
    <property type="match status" value="1"/>
</dbReference>
<keyword evidence="2" id="KW-1133">Transmembrane helix</keyword>
<dbReference type="Gene3D" id="2.160.20.20">
    <property type="match status" value="1"/>
</dbReference>
<dbReference type="AlphaFoldDB" id="A0AAJ1BBV0"/>
<dbReference type="Proteomes" id="UP001200537">
    <property type="component" value="Unassembled WGS sequence"/>
</dbReference>
<accession>A0AAJ1BBV0</accession>
<dbReference type="InterPro" id="IPR011050">
    <property type="entry name" value="Pectin_lyase_fold/virulence"/>
</dbReference>
<dbReference type="SUPFAM" id="SSF49478">
    <property type="entry name" value="Cna protein B-type domain"/>
    <property type="match status" value="2"/>
</dbReference>
<protein>
    <submittedName>
        <fullName evidence="5">Cna B-type domain-containing protein</fullName>
    </submittedName>
</protein>
<comment type="caution">
    <text evidence="5">The sequence shown here is derived from an EMBL/GenBank/DDBJ whole genome shotgun (WGS) entry which is preliminary data.</text>
</comment>
<gene>
    <name evidence="5" type="ORF">L0M99_05760</name>
</gene>
<sequence>MLMKKKVSSVFQFLATLATLAVIVALGSTNPAAAEDVTTWDDLVAKANSLTSGQHELTVTGNLTLDEQAKPLVVSEGAELTLKGAGTITGSNLPAVEVKSGGKLNLAGPSFIKTQFTVNGDLNFSAGSIHDSDPAGPVIFVNGGTFTMSDTADFSKNTTPEKKVANATTPEGVDIQKLAPITVYNGTATINGGTIKANQGLQKGGALGVWGSKEKPAYLIIKDGEFAENSVQHSRLNGFGGAFFSENANVNISGGNIHHNFTERGGALFAANSTLTVNGVNLHDNQASHEYGGQGGALYLDRSKTQISGGTFKNNSALGNDYSFHANGPGGAIYADGGNITINGGSFTGNTAGSSGGAIAFGGKAEATINAAYFSENKSAGFYGGGAIYNDSSTKLTINNALVRNNSFKNLILIGAGNHPPSVQGGGVWNCPTGHTTLNITQGAALFENRTADVEKSKEYKGAGDDFASVTEHSAGEPPEGKPVSISPRMLGGGQRLWYQDGSIYGKHLDWDPPREPRYKDSGEGKLMPYDTAINENKAFKSVPSEDSKKLAEKLARVVIENNTATGVGISGGGIANNGQLFFGTSDRWKLQVKKAWEGDDPQQRPTKINLDILVGGFQVDQVELSKENNWTAAVENFPDPDTLIDAKTGKKLPITFREHDGNGKQLDGYQLAVTDESKDEATNTYTVSVVNKMTTEVEVTKKWANPDGTCAAATQIEVKLLANGQDTGKKLLLTAANSWEGKFTDLPKYIDGKLAEYTISEVEVKGYRSEIMGDATGGFLITNKCTVPPSDITPPPPSQTTPPSTTTPPPPGDTPPPPHSKTPPLPPTGSEISVALGLGILALASGVVMMRRRVAKQ</sequence>
<keyword evidence="2" id="KW-0472">Membrane</keyword>
<evidence type="ECO:0000313" key="5">
    <source>
        <dbReference type="EMBL" id="MCG4617997.1"/>
    </source>
</evidence>
<feature type="domain" description="CNA-B" evidence="4">
    <location>
        <begin position="698"/>
        <end position="785"/>
    </location>
</feature>
<feature type="domain" description="CNA-B" evidence="4">
    <location>
        <begin position="592"/>
        <end position="674"/>
    </location>
</feature>
<evidence type="ECO:0000313" key="6">
    <source>
        <dbReference type="Proteomes" id="UP001200537"/>
    </source>
</evidence>
<feature type="chain" id="PRO_5042594341" evidence="3">
    <location>
        <begin position="35"/>
        <end position="858"/>
    </location>
</feature>
<feature type="signal peptide" evidence="3">
    <location>
        <begin position="1"/>
        <end position="34"/>
    </location>
</feature>
<organism evidence="5 6">
    <name type="scientific">Varibaculum cambriense</name>
    <dbReference type="NCBI Taxonomy" id="184870"/>
    <lineage>
        <taxon>Bacteria</taxon>
        <taxon>Bacillati</taxon>
        <taxon>Actinomycetota</taxon>
        <taxon>Actinomycetes</taxon>
        <taxon>Actinomycetales</taxon>
        <taxon>Actinomycetaceae</taxon>
        <taxon>Varibaculum</taxon>
    </lineage>
</organism>